<feature type="transmembrane region" description="Helical" evidence="2">
    <location>
        <begin position="260"/>
        <end position="281"/>
    </location>
</feature>
<evidence type="ECO:0000256" key="2">
    <source>
        <dbReference type="SAM" id="Phobius"/>
    </source>
</evidence>
<evidence type="ECO:0000313" key="4">
    <source>
        <dbReference type="Proteomes" id="UP000321234"/>
    </source>
</evidence>
<gene>
    <name evidence="3" type="ORF">FMM08_22570</name>
</gene>
<evidence type="ECO:0000313" key="3">
    <source>
        <dbReference type="EMBL" id="TXR51292.1"/>
    </source>
</evidence>
<name>A0A5C8YZJ0_9ACTN</name>
<protein>
    <submittedName>
        <fullName evidence="3">DUF1345 domain-containing protein</fullName>
    </submittedName>
</protein>
<keyword evidence="2" id="KW-0812">Transmembrane</keyword>
<accession>A0A5C8YZJ0</accession>
<organism evidence="3 4">
    <name type="scientific">Quadrisphaera setariae</name>
    <dbReference type="NCBI Taxonomy" id="2593304"/>
    <lineage>
        <taxon>Bacteria</taxon>
        <taxon>Bacillati</taxon>
        <taxon>Actinomycetota</taxon>
        <taxon>Actinomycetes</taxon>
        <taxon>Kineosporiales</taxon>
        <taxon>Kineosporiaceae</taxon>
        <taxon>Quadrisphaera</taxon>
    </lineage>
</organism>
<dbReference type="Proteomes" id="UP000321234">
    <property type="component" value="Unassembled WGS sequence"/>
</dbReference>
<proteinExistence type="predicted"/>
<comment type="caution">
    <text evidence="3">The sequence shown here is derived from an EMBL/GenBank/DDBJ whole genome shotgun (WGS) entry which is preliminary data.</text>
</comment>
<keyword evidence="2" id="KW-1133">Transmembrane helix</keyword>
<dbReference type="OrthoDB" id="64737at2"/>
<dbReference type="AlphaFoldDB" id="A0A5C8YZJ0"/>
<feature type="compositionally biased region" description="Polar residues" evidence="1">
    <location>
        <begin position="42"/>
        <end position="58"/>
    </location>
</feature>
<keyword evidence="4" id="KW-1185">Reference proteome</keyword>
<dbReference type="Pfam" id="PF07077">
    <property type="entry name" value="DUF1345"/>
    <property type="match status" value="1"/>
</dbReference>
<feature type="transmembrane region" description="Helical" evidence="2">
    <location>
        <begin position="180"/>
        <end position="209"/>
    </location>
</feature>
<feature type="transmembrane region" description="Helical" evidence="2">
    <location>
        <begin position="83"/>
        <end position="114"/>
    </location>
</feature>
<reference evidence="3 4" key="1">
    <citation type="submission" date="2019-07" db="EMBL/GenBank/DDBJ databases">
        <title>Quadrisphaera sp. strain DD2A genome sequencing and assembly.</title>
        <authorList>
            <person name="Kim I."/>
        </authorList>
    </citation>
    <scope>NUCLEOTIDE SEQUENCE [LARGE SCALE GENOMIC DNA]</scope>
    <source>
        <strain evidence="3 4">DD2A</strain>
    </source>
</reference>
<dbReference type="InterPro" id="IPR009781">
    <property type="entry name" value="DUF1345"/>
</dbReference>
<sequence length="283" mass="29273">MWTCQEPRTATRRGCAGGAGGTAEDPFRRRRSDGSIRPRTRSVPQVTGRTGPSRSLRSVSPKPVVNHSYAETLDRPKRASRRLAAALVTGAVVAGLAVLAGAGAAAFAAGWVVVAAVVLARDLRLIARYDAAATAKHATRDDPSRPASRSVLLLACLGSLVGVGGLLVQAGSAHGAAQDLLAGLGLVVVAASWFVVHTTFCLHYAFLYYDGDAPGGIQFEGGPPSYLDFAYVAFSIGMTYQVSDTGLTSRSMRGAALRHALLSFLLGAVVLGATINLLAGLGS</sequence>
<evidence type="ECO:0000256" key="1">
    <source>
        <dbReference type="SAM" id="MobiDB-lite"/>
    </source>
</evidence>
<dbReference type="EMBL" id="VKAC01000024">
    <property type="protein sequence ID" value="TXR51292.1"/>
    <property type="molecule type" value="Genomic_DNA"/>
</dbReference>
<feature type="transmembrane region" description="Helical" evidence="2">
    <location>
        <begin position="150"/>
        <end position="168"/>
    </location>
</feature>
<feature type="region of interest" description="Disordered" evidence="1">
    <location>
        <begin position="1"/>
        <end position="62"/>
    </location>
</feature>
<keyword evidence="2" id="KW-0472">Membrane</keyword>